<name>A0ACC5ZNT5_9TELE</name>
<organism evidence="1 2">
    <name type="scientific">Pangasius djambal</name>
    <dbReference type="NCBI Taxonomy" id="1691987"/>
    <lineage>
        <taxon>Eukaryota</taxon>
        <taxon>Metazoa</taxon>
        <taxon>Chordata</taxon>
        <taxon>Craniata</taxon>
        <taxon>Vertebrata</taxon>
        <taxon>Euteleostomi</taxon>
        <taxon>Actinopterygii</taxon>
        <taxon>Neopterygii</taxon>
        <taxon>Teleostei</taxon>
        <taxon>Ostariophysi</taxon>
        <taxon>Siluriformes</taxon>
        <taxon>Pangasiidae</taxon>
        <taxon>Pangasius</taxon>
    </lineage>
</organism>
<evidence type="ECO:0000313" key="2">
    <source>
        <dbReference type="Proteomes" id="UP000830395"/>
    </source>
</evidence>
<reference evidence="1" key="1">
    <citation type="submission" date="2020-02" db="EMBL/GenBank/DDBJ databases">
        <title>Genome sequencing of the panga catfish, Pangasius djambal.</title>
        <authorList>
            <person name="Wen M."/>
            <person name="Zahm M."/>
            <person name="Roques C."/>
            <person name="Cabau C."/>
            <person name="Klopp C."/>
            <person name="Donnadieu C."/>
            <person name="Jouanno E."/>
            <person name="Avarre J.-C."/>
            <person name="Campet M."/>
            <person name="Ha T."/>
            <person name="Dugue R."/>
            <person name="Lampietro C."/>
            <person name="Louis A."/>
            <person name="Herpin A."/>
            <person name="Echchiki A."/>
            <person name="Berthelot C."/>
            <person name="Parey E."/>
            <person name="Roest-Crollius H."/>
            <person name="Braasch I."/>
            <person name="Postlethwait J.H."/>
            <person name="Bobe J."/>
            <person name="Montfort J."/>
            <person name="Bouchez O."/>
            <person name="Begum T."/>
            <person name="Schartl M."/>
            <person name="Gustiano R."/>
            <person name="Guiguen Y."/>
        </authorList>
    </citation>
    <scope>NUCLEOTIDE SEQUENCE</scope>
    <source>
        <strain evidence="1">Pdj_M5554</strain>
    </source>
</reference>
<protein>
    <submittedName>
        <fullName evidence="1">Uncharacterized protein</fullName>
    </submittedName>
</protein>
<accession>A0ACC5ZNT5</accession>
<sequence length="80" mass="8964">MDSTVLRSMEAMQRTDMPSLQQLLHTVTAMVESMQRQIHTLTRSARLQRIASAQWLASAEERTVASHPTKAETNTPTALN</sequence>
<comment type="caution">
    <text evidence="1">The sequence shown here is derived from an EMBL/GenBank/DDBJ whole genome shotgun (WGS) entry which is preliminary data.</text>
</comment>
<keyword evidence="2" id="KW-1185">Reference proteome</keyword>
<dbReference type="EMBL" id="CM041003">
    <property type="protein sequence ID" value="MCJ8749448.1"/>
    <property type="molecule type" value="Genomic_DNA"/>
</dbReference>
<gene>
    <name evidence="1" type="ORF">PDJAM_G00176380</name>
</gene>
<proteinExistence type="predicted"/>
<evidence type="ECO:0000313" key="1">
    <source>
        <dbReference type="EMBL" id="MCJ8749448.1"/>
    </source>
</evidence>
<dbReference type="Proteomes" id="UP000830395">
    <property type="component" value="Chromosome 29"/>
</dbReference>